<keyword evidence="3 7" id="KW-0223">Dioxygenase</keyword>
<dbReference type="RefSeq" id="WP_275226212.1">
    <property type="nucleotide sequence ID" value="NZ_JARESE010000001.1"/>
</dbReference>
<reference evidence="7 8" key="1">
    <citation type="submission" date="2023-03" db="EMBL/GenBank/DDBJ databases">
        <title>NovoSphingobium album sp. nov. isolated from polycyclic aromatic hydrocarbons- and heavy-metal polluted soil.</title>
        <authorList>
            <person name="Liu Z."/>
            <person name="Wang K."/>
        </authorList>
    </citation>
    <scope>NUCLEOTIDE SEQUENCE [LARGE SCALE GENOMIC DNA]</scope>
    <source>
        <strain evidence="7 8">H3SJ31-1</strain>
    </source>
</reference>
<accession>A0ABT5WJA0</accession>
<dbReference type="PANTHER" id="PTHR43779:SF3">
    <property type="entry name" value="(3R)-3-[(CARBOXYMETHYL)AMINO]FATTY ACID OXYGENASE_DECARBOXYLASE"/>
    <property type="match status" value="1"/>
</dbReference>
<evidence type="ECO:0000256" key="1">
    <source>
        <dbReference type="ARBA" id="ARBA00005896"/>
    </source>
</evidence>
<dbReference type="SUPFAM" id="SSF51197">
    <property type="entry name" value="Clavaminate synthase-like"/>
    <property type="match status" value="1"/>
</dbReference>
<dbReference type="InterPro" id="IPR003819">
    <property type="entry name" value="TauD/TfdA-like"/>
</dbReference>
<evidence type="ECO:0000256" key="5">
    <source>
        <dbReference type="ARBA" id="ARBA00023004"/>
    </source>
</evidence>
<keyword evidence="2" id="KW-0479">Metal-binding</keyword>
<dbReference type="InterPro" id="IPR051178">
    <property type="entry name" value="TfdA_dioxygenase"/>
</dbReference>
<feature type="domain" description="TauD/TfdA-like" evidence="6">
    <location>
        <begin position="12"/>
        <end position="272"/>
    </location>
</feature>
<protein>
    <submittedName>
        <fullName evidence="7">TauD/TfdA family dioxygenase</fullName>
    </submittedName>
</protein>
<evidence type="ECO:0000313" key="8">
    <source>
        <dbReference type="Proteomes" id="UP001216253"/>
    </source>
</evidence>
<organism evidence="7 8">
    <name type="scientific">Novosphingobium album</name>
    <name type="common">ex Liu et al. 2023</name>
    <dbReference type="NCBI Taxonomy" id="3031130"/>
    <lineage>
        <taxon>Bacteria</taxon>
        <taxon>Pseudomonadati</taxon>
        <taxon>Pseudomonadota</taxon>
        <taxon>Alphaproteobacteria</taxon>
        <taxon>Sphingomonadales</taxon>
        <taxon>Sphingomonadaceae</taxon>
        <taxon>Novosphingobium</taxon>
    </lineage>
</organism>
<evidence type="ECO:0000313" key="7">
    <source>
        <dbReference type="EMBL" id="MDE8650124.1"/>
    </source>
</evidence>
<keyword evidence="5" id="KW-0408">Iron</keyword>
<dbReference type="GO" id="GO:0051213">
    <property type="term" value="F:dioxygenase activity"/>
    <property type="evidence" value="ECO:0007669"/>
    <property type="project" value="UniProtKB-KW"/>
</dbReference>
<dbReference type="Proteomes" id="UP001216253">
    <property type="component" value="Unassembled WGS sequence"/>
</dbReference>
<gene>
    <name evidence="7" type="ORF">PYV00_00150</name>
</gene>
<evidence type="ECO:0000256" key="2">
    <source>
        <dbReference type="ARBA" id="ARBA00022723"/>
    </source>
</evidence>
<evidence type="ECO:0000256" key="3">
    <source>
        <dbReference type="ARBA" id="ARBA00022964"/>
    </source>
</evidence>
<evidence type="ECO:0000259" key="6">
    <source>
        <dbReference type="Pfam" id="PF02668"/>
    </source>
</evidence>
<dbReference type="EMBL" id="JARESE010000001">
    <property type="protein sequence ID" value="MDE8650124.1"/>
    <property type="molecule type" value="Genomic_DNA"/>
</dbReference>
<proteinExistence type="inferred from homology"/>
<sequence length="281" mass="31114">MSVATTAQLKAEEIKPKIGSRVLNSKEELLSGEIARDIRDLLEARGVLVFPKIGFTDEEQIAFTKTLGTFAPERAGGAEEISKITLDVKENPSSAEYLKGSLYWHIDGTRNDVPILASLLSCKVPSPKGTGNTGFANTYSAYDDLPEDKKAEYEQYRVIHGPWASLFYYEPEPSLAKLQGYAGIGEQELPLVWKHQSGRKSLVIGCTAAAVVGKTPLESAMIIHGLRDWATGPEFTYSHEWDVGDLVMWDNTGTMHRAEAYDPTCGRMMHRTKLEGEEPFE</sequence>
<comment type="similarity">
    <text evidence="1">Belongs to the TfdA dioxygenase family.</text>
</comment>
<dbReference type="Pfam" id="PF02668">
    <property type="entry name" value="TauD"/>
    <property type="match status" value="1"/>
</dbReference>
<dbReference type="PANTHER" id="PTHR43779">
    <property type="entry name" value="DIOXYGENASE RV0097-RELATED"/>
    <property type="match status" value="1"/>
</dbReference>
<evidence type="ECO:0000256" key="4">
    <source>
        <dbReference type="ARBA" id="ARBA00023002"/>
    </source>
</evidence>
<dbReference type="Gene3D" id="3.60.130.10">
    <property type="entry name" value="Clavaminate synthase-like"/>
    <property type="match status" value="1"/>
</dbReference>
<keyword evidence="8" id="KW-1185">Reference proteome</keyword>
<comment type="caution">
    <text evidence="7">The sequence shown here is derived from an EMBL/GenBank/DDBJ whole genome shotgun (WGS) entry which is preliminary data.</text>
</comment>
<name>A0ABT5WJA0_9SPHN</name>
<keyword evidence="4" id="KW-0560">Oxidoreductase</keyword>
<dbReference type="InterPro" id="IPR042098">
    <property type="entry name" value="TauD-like_sf"/>
</dbReference>